<dbReference type="GeneTree" id="ENSGT00390000015489"/>
<keyword evidence="4" id="KW-0496">Mitochondrion</keyword>
<evidence type="ECO:0008006" key="9">
    <source>
        <dbReference type="Google" id="ProtNLM"/>
    </source>
</evidence>
<evidence type="ECO:0000256" key="6">
    <source>
        <dbReference type="SAM" id="Phobius"/>
    </source>
</evidence>
<dbReference type="PANTHER" id="PTHR34038:SF1">
    <property type="entry name" value="ATP SYNTHASE MEMBRANE SUBUNIT K, MITOCHONDRIAL"/>
    <property type="match status" value="1"/>
</dbReference>
<dbReference type="InterPro" id="IPR009125">
    <property type="entry name" value="ATPMK"/>
</dbReference>
<proteinExistence type="predicted"/>
<sequence>MTNPEMDAQVHFTDIKKHFNSYTLTSRMNWVLATYEGIALMILYFKLRSTKAPTVKAT</sequence>
<dbReference type="GO" id="GO:0031966">
    <property type="term" value="C:mitochondrial membrane"/>
    <property type="evidence" value="ECO:0007669"/>
    <property type="project" value="UniProtKB-SubCell"/>
</dbReference>
<feature type="transmembrane region" description="Helical" evidence="6">
    <location>
        <begin position="28"/>
        <end position="47"/>
    </location>
</feature>
<dbReference type="KEGG" id="clud:118350620"/>
<dbReference type="RefSeq" id="XP_035554462.1">
    <property type="nucleotide sequence ID" value="XM_035698569.1"/>
</dbReference>
<evidence type="ECO:0000256" key="5">
    <source>
        <dbReference type="ARBA" id="ARBA00023136"/>
    </source>
</evidence>
<dbReference type="PRINTS" id="PR01821">
    <property type="entry name" value="DAPIT"/>
</dbReference>
<evidence type="ECO:0000256" key="2">
    <source>
        <dbReference type="ARBA" id="ARBA00022692"/>
    </source>
</evidence>
<protein>
    <recommendedName>
        <fullName evidence="9">Up-regulated during skeletal muscle growth protein 5</fullName>
    </recommendedName>
</protein>
<dbReference type="Proteomes" id="UP000694391">
    <property type="component" value="Unplaced"/>
</dbReference>
<comment type="subcellular location">
    <subcellularLocation>
        <location evidence="1">Mitochondrion membrane</location>
        <topology evidence="1">Single-pass membrane protein</topology>
    </subcellularLocation>
</comment>
<reference evidence="7" key="2">
    <citation type="submission" date="2025-09" db="UniProtKB">
        <authorList>
            <consortium name="Ensembl"/>
        </authorList>
    </citation>
    <scope>IDENTIFICATION</scope>
</reference>
<evidence type="ECO:0000256" key="4">
    <source>
        <dbReference type="ARBA" id="ARBA00023128"/>
    </source>
</evidence>
<evidence type="ECO:0000313" key="8">
    <source>
        <dbReference type="Proteomes" id="UP000694391"/>
    </source>
</evidence>
<accession>A0A8C0JNW0</accession>
<dbReference type="Pfam" id="PF14960">
    <property type="entry name" value="ATP_synth_reg"/>
    <property type="match status" value="1"/>
</dbReference>
<dbReference type="Ensembl" id="ENSCAFT00020003333.1">
    <property type="protein sequence ID" value="ENSCAFP00020002885.1"/>
    <property type="gene ID" value="ENSCAFG00020002434.1"/>
</dbReference>
<keyword evidence="3 6" id="KW-1133">Transmembrane helix</keyword>
<evidence type="ECO:0000256" key="3">
    <source>
        <dbReference type="ARBA" id="ARBA00022989"/>
    </source>
</evidence>
<dbReference type="AlphaFoldDB" id="A0A8C0JNW0"/>
<evidence type="ECO:0000313" key="7">
    <source>
        <dbReference type="Ensembl" id="ENSCAFP00020002885.1"/>
    </source>
</evidence>
<organism evidence="7 8">
    <name type="scientific">Canis lupus dingo</name>
    <name type="common">dingo</name>
    <dbReference type="NCBI Taxonomy" id="286419"/>
    <lineage>
        <taxon>Eukaryota</taxon>
        <taxon>Metazoa</taxon>
        <taxon>Chordata</taxon>
        <taxon>Craniata</taxon>
        <taxon>Vertebrata</taxon>
        <taxon>Euteleostomi</taxon>
        <taxon>Mammalia</taxon>
        <taxon>Eutheria</taxon>
        <taxon>Laurasiatheria</taxon>
        <taxon>Carnivora</taxon>
        <taxon>Caniformia</taxon>
        <taxon>Canidae</taxon>
        <taxon>Canis</taxon>
    </lineage>
</organism>
<dbReference type="PANTHER" id="PTHR34038">
    <property type="entry name" value="ATP SYNTHASE MEMBRANE SUBUNIT DAPIT, MITOCHONDRIAL"/>
    <property type="match status" value="1"/>
</dbReference>
<keyword evidence="5 6" id="KW-0472">Membrane</keyword>
<evidence type="ECO:0000256" key="1">
    <source>
        <dbReference type="ARBA" id="ARBA00004304"/>
    </source>
</evidence>
<reference evidence="7" key="1">
    <citation type="submission" date="2025-08" db="UniProtKB">
        <authorList>
            <consortium name="Ensembl"/>
        </authorList>
    </citation>
    <scope>IDENTIFICATION</scope>
</reference>
<keyword evidence="2 6" id="KW-0812">Transmembrane</keyword>
<name>A0A8C0JNW0_CANLU</name>
<keyword evidence="8" id="KW-1185">Reference proteome</keyword>
<dbReference type="GeneID" id="118350620"/>
<gene>
    <name evidence="7" type="primary">LOC118350620</name>
</gene>